<protein>
    <recommendedName>
        <fullName evidence="2">YMC020W-like alpha/beta hydrolase domain-containing protein</fullName>
    </recommendedName>
</protein>
<evidence type="ECO:0000313" key="3">
    <source>
        <dbReference type="EMBL" id="KAH3670836.1"/>
    </source>
</evidence>
<keyword evidence="4" id="KW-1185">Reference proteome</keyword>
<feature type="compositionally biased region" description="Polar residues" evidence="1">
    <location>
        <begin position="1"/>
        <end position="12"/>
    </location>
</feature>
<dbReference type="AlphaFoldDB" id="A0A9P8TA85"/>
<dbReference type="InterPro" id="IPR058934">
    <property type="entry name" value="YMC020W-like"/>
</dbReference>
<feature type="compositionally biased region" description="Polar residues" evidence="1">
    <location>
        <begin position="22"/>
        <end position="32"/>
    </location>
</feature>
<gene>
    <name evidence="3" type="ORF">WICMUC_004805</name>
</gene>
<organism evidence="3 4">
    <name type="scientific">Wickerhamomyces mucosus</name>
    <dbReference type="NCBI Taxonomy" id="1378264"/>
    <lineage>
        <taxon>Eukaryota</taxon>
        <taxon>Fungi</taxon>
        <taxon>Dikarya</taxon>
        <taxon>Ascomycota</taxon>
        <taxon>Saccharomycotina</taxon>
        <taxon>Saccharomycetes</taxon>
        <taxon>Phaffomycetales</taxon>
        <taxon>Wickerhamomycetaceae</taxon>
        <taxon>Wickerhamomyces</taxon>
    </lineage>
</organism>
<comment type="caution">
    <text evidence="3">The sequence shown here is derived from an EMBL/GenBank/DDBJ whole genome shotgun (WGS) entry which is preliminary data.</text>
</comment>
<dbReference type="OrthoDB" id="5598028at2759"/>
<dbReference type="Pfam" id="PF26147">
    <property type="entry name" value="AB_HYDROLASE_YMC0-YMC35"/>
    <property type="match status" value="1"/>
</dbReference>
<dbReference type="EMBL" id="JAEUBF010001298">
    <property type="protein sequence ID" value="KAH3670836.1"/>
    <property type="molecule type" value="Genomic_DNA"/>
</dbReference>
<name>A0A9P8TA85_9ASCO</name>
<evidence type="ECO:0000313" key="4">
    <source>
        <dbReference type="Proteomes" id="UP000769528"/>
    </source>
</evidence>
<dbReference type="PANTHER" id="PTHR47349:SF1">
    <property type="entry name" value="AER328WP"/>
    <property type="match status" value="1"/>
</dbReference>
<accession>A0A9P8TA85</accession>
<dbReference type="PANTHER" id="PTHR47349">
    <property type="entry name" value="CHROMOSOME 8, WHOLE GENOME SHOTGUN SEQUENCE"/>
    <property type="match status" value="1"/>
</dbReference>
<evidence type="ECO:0000256" key="1">
    <source>
        <dbReference type="SAM" id="MobiDB-lite"/>
    </source>
</evidence>
<dbReference type="InterPro" id="IPR058933">
    <property type="entry name" value="YMC020W-like_ab_hydrolase"/>
</dbReference>
<proteinExistence type="predicted"/>
<evidence type="ECO:0000259" key="2">
    <source>
        <dbReference type="Pfam" id="PF26147"/>
    </source>
</evidence>
<feature type="region of interest" description="Disordered" evidence="1">
    <location>
        <begin position="1"/>
        <end position="32"/>
    </location>
</feature>
<reference evidence="3" key="1">
    <citation type="journal article" date="2021" name="Open Biol.">
        <title>Shared evolutionary footprints suggest mitochondrial oxidative damage underlies multiple complex I losses in fungi.</title>
        <authorList>
            <person name="Schikora-Tamarit M.A."/>
            <person name="Marcet-Houben M."/>
            <person name="Nosek J."/>
            <person name="Gabaldon T."/>
        </authorList>
    </citation>
    <scope>NUCLEOTIDE SEQUENCE</scope>
    <source>
        <strain evidence="3">CBS6341</strain>
    </source>
</reference>
<reference evidence="3" key="2">
    <citation type="submission" date="2021-01" db="EMBL/GenBank/DDBJ databases">
        <authorList>
            <person name="Schikora-Tamarit M.A."/>
        </authorList>
    </citation>
    <scope>NUCLEOTIDE SEQUENCE</scope>
    <source>
        <strain evidence="3">CBS6341</strain>
    </source>
</reference>
<sequence length="625" mass="72150">MSSNDKPNSNELSEGWKYWKQRQGSAESSNRKISTVDPLEVYANWGNTDGYLHQEQQQPDTLSPISETQDNQINNDVNNVGMPEQQNQVTWGNFWNPMTYIPQEIFNFPEHVIAKQTSSIEHDNLSTYSSATSRFNNTNQTWFSWIWAGQDKKIVNELDVNNQELITSVELKKNAKESKKAVANNDTCWAWYQNHYKTNEPKGELSVLGTKSEASPVELSKYPLEQISLKQDLGKIVPEIDQNYRKITRKTKIRLAAQLYYNFPVERHLYIKKKQHESPVRYALVISVVSYVNKPARYTSKQISDICVESIQEWFKTKDFDDEYQIESISLEAGYIKESSLEDLFKLLINWRVDFKKIDYLFINGYRQSFPLAVGLLDILLSRELVKSSIKIGLLGIDGLIPGSKNIITNSTNGLNDSNADIENFPYYKMFDFIISNLLSKFNVKVTFIGTLTNLSSSLGIQLSHPNIFRSVFIPKTSYNNDFETHLINIILTSHNLGYSGSRLLVQLTKYFHLYRNDIFEGLNIEIFKNAVENSLNTTNLINNQKLKINIINDEILNNEYNLIWTLHAFIDEFKNIKNISSLTKIKTLLALYKSWDPQLKGLKDLKYMLEVLKIEDYSGSILKD</sequence>
<feature type="domain" description="YMC020W-like alpha/beta hydrolase" evidence="2">
    <location>
        <begin position="237"/>
        <end position="573"/>
    </location>
</feature>
<dbReference type="Proteomes" id="UP000769528">
    <property type="component" value="Unassembled WGS sequence"/>
</dbReference>